<dbReference type="GO" id="GO:0016787">
    <property type="term" value="F:hydrolase activity"/>
    <property type="evidence" value="ECO:0007669"/>
    <property type="project" value="UniProtKB-KW"/>
</dbReference>
<evidence type="ECO:0000256" key="1">
    <source>
        <dbReference type="ARBA" id="ARBA00010613"/>
    </source>
</evidence>
<comment type="similarity">
    <text evidence="1">Belongs to the carbon-nitrogen hydrolase superfamily. NIT1/NIT2 family.</text>
</comment>
<gene>
    <name evidence="3" type="ORF">N24_0209</name>
</gene>
<reference evidence="3 4" key="1">
    <citation type="submission" date="2016-02" db="EMBL/GenBank/DDBJ databases">
        <title>Corynebacterium glutamicum N24 whole genome sequencing project.</title>
        <authorList>
            <person name="Matsutani M."/>
            <person name="Nangtapong N."/>
            <person name="Yakushi T."/>
            <person name="Matsushita K."/>
        </authorList>
    </citation>
    <scope>NUCLEOTIDE SEQUENCE [LARGE SCALE GENOMIC DNA]</scope>
    <source>
        <strain evidence="3 4">N24</strain>
    </source>
</reference>
<dbReference type="SUPFAM" id="SSF56317">
    <property type="entry name" value="Carbon-nitrogen hydrolase"/>
    <property type="match status" value="1"/>
</dbReference>
<dbReference type="KEGG" id="csur:N24_0209"/>
<dbReference type="PROSITE" id="PS01227">
    <property type="entry name" value="UPF0012"/>
    <property type="match status" value="1"/>
</dbReference>
<dbReference type="PROSITE" id="PS50263">
    <property type="entry name" value="CN_HYDROLASE"/>
    <property type="match status" value="1"/>
</dbReference>
<evidence type="ECO:0000313" key="3">
    <source>
        <dbReference type="EMBL" id="BAU94471.1"/>
    </source>
</evidence>
<feature type="domain" description="CN hydrolase" evidence="2">
    <location>
        <begin position="1"/>
        <end position="246"/>
    </location>
</feature>
<sequence length="266" mass="28341">MKIALAQINTDDNVEQNLEKVAGFVERSSISGARLVVFPEATMTALGTNLVSACKNYGSSWRASVASLAKQFGITIVIGEFEEAADGRVRNLAGIYFPDGTRSEYAKIHLFDAFGNKESDEVEPGTTPTVVEVDGVKVGVAICYDIRFPKLFAELSRSGAEVIVAPTSWGAGPGKIEQWETLARSRALDSNSFVVALGQADPAVTGVKAAASSPTGIGHSLVSDPFGHAVIELGKEESLEIVELDLELVQRAQQTIPILENARLGY</sequence>
<dbReference type="AlphaFoldDB" id="A0A160PPD7"/>
<accession>A0A160PPD7</accession>
<dbReference type="EMBL" id="AP017369">
    <property type="protein sequence ID" value="BAU94471.1"/>
    <property type="molecule type" value="Genomic_DNA"/>
</dbReference>
<protein>
    <submittedName>
        <fullName evidence="3">Putative hydrolase</fullName>
    </submittedName>
</protein>
<dbReference type="Proteomes" id="UP000218244">
    <property type="component" value="Chromosome"/>
</dbReference>
<dbReference type="InterPro" id="IPR036526">
    <property type="entry name" value="C-N_Hydrolase_sf"/>
</dbReference>
<dbReference type="Pfam" id="PF00795">
    <property type="entry name" value="CN_hydrolase"/>
    <property type="match status" value="1"/>
</dbReference>
<evidence type="ECO:0000313" key="4">
    <source>
        <dbReference type="Proteomes" id="UP000218244"/>
    </source>
</evidence>
<dbReference type="RefSeq" id="WP_096453568.1">
    <property type="nucleotide sequence ID" value="NZ_AP017369.1"/>
</dbReference>
<dbReference type="Gene3D" id="3.60.110.10">
    <property type="entry name" value="Carbon-nitrogen hydrolase"/>
    <property type="match status" value="1"/>
</dbReference>
<proteinExistence type="inferred from homology"/>
<name>A0A160PPD7_9CORY</name>
<dbReference type="CDD" id="cd07581">
    <property type="entry name" value="nitrilase_3"/>
    <property type="match status" value="1"/>
</dbReference>
<dbReference type="PANTHER" id="PTHR23088">
    <property type="entry name" value="NITRILASE-RELATED"/>
    <property type="match status" value="1"/>
</dbReference>
<keyword evidence="3" id="KW-0378">Hydrolase</keyword>
<dbReference type="PANTHER" id="PTHR23088:SF27">
    <property type="entry name" value="DEAMINATED GLUTATHIONE AMIDASE"/>
    <property type="match status" value="1"/>
</dbReference>
<organism evidence="3 4">
    <name type="scientific">Corynebacterium suranareeae</name>
    <dbReference type="NCBI Taxonomy" id="2506452"/>
    <lineage>
        <taxon>Bacteria</taxon>
        <taxon>Bacillati</taxon>
        <taxon>Actinomycetota</taxon>
        <taxon>Actinomycetes</taxon>
        <taxon>Mycobacteriales</taxon>
        <taxon>Corynebacteriaceae</taxon>
        <taxon>Corynebacterium</taxon>
    </lineage>
</organism>
<dbReference type="InterPro" id="IPR003010">
    <property type="entry name" value="C-N_Hydrolase"/>
</dbReference>
<keyword evidence="4" id="KW-1185">Reference proteome</keyword>
<dbReference type="InterPro" id="IPR001110">
    <property type="entry name" value="UPF0012_CS"/>
</dbReference>
<evidence type="ECO:0000259" key="2">
    <source>
        <dbReference type="PROSITE" id="PS50263"/>
    </source>
</evidence>